<dbReference type="Proteomes" id="UP000187417">
    <property type="component" value="Unassembled WGS sequence"/>
</dbReference>
<dbReference type="PROSITE" id="PS51257">
    <property type="entry name" value="PROKAR_LIPOPROTEIN"/>
    <property type="match status" value="1"/>
</dbReference>
<dbReference type="Pfam" id="PF17236">
    <property type="entry name" value="SU10_MCP"/>
    <property type="match status" value="1"/>
</dbReference>
<feature type="signal peptide" evidence="1">
    <location>
        <begin position="1"/>
        <end position="20"/>
    </location>
</feature>
<evidence type="ECO:0000256" key="1">
    <source>
        <dbReference type="SAM" id="SignalP"/>
    </source>
</evidence>
<comment type="caution">
    <text evidence="2">The sequence shown here is derived from an EMBL/GenBank/DDBJ whole genome shotgun (WGS) entry which is preliminary data.</text>
</comment>
<dbReference type="RefSeq" id="WP_278339061.1">
    <property type="nucleotide sequence ID" value="NZ_BAAFLA010000011.1"/>
</dbReference>
<feature type="chain" id="PRO_5013089885" description="Serine protease" evidence="1">
    <location>
        <begin position="21"/>
        <end position="465"/>
    </location>
</feature>
<protein>
    <recommendedName>
        <fullName evidence="4">Serine protease</fullName>
    </recommendedName>
</protein>
<gene>
    <name evidence="2" type="ORF">BHV66_03315</name>
</gene>
<keyword evidence="1" id="KW-0732">Signal</keyword>
<accession>A0A1Q6FAU0</accession>
<reference evidence="2 3" key="1">
    <citation type="journal article" date="2016" name="Nat. Biotechnol.">
        <title>Measurement of bacterial replication rates in microbial communities.</title>
        <authorList>
            <person name="Brown C.T."/>
            <person name="Olm M.R."/>
            <person name="Thomas B.C."/>
            <person name="Banfield J.F."/>
        </authorList>
    </citation>
    <scope>NUCLEOTIDE SEQUENCE [LARGE SCALE GENOMIC DNA]</scope>
    <source>
        <strain evidence="2">CAG:67_53_122</strain>
    </source>
</reference>
<dbReference type="STRING" id="28117.BHV66_03315"/>
<evidence type="ECO:0000313" key="2">
    <source>
        <dbReference type="EMBL" id="OKY95994.1"/>
    </source>
</evidence>
<dbReference type="AlphaFoldDB" id="A0A1Q6FAU0"/>
<organism evidence="2 3">
    <name type="scientific">Alistipes putredinis</name>
    <dbReference type="NCBI Taxonomy" id="28117"/>
    <lineage>
        <taxon>Bacteria</taxon>
        <taxon>Pseudomonadati</taxon>
        <taxon>Bacteroidota</taxon>
        <taxon>Bacteroidia</taxon>
        <taxon>Bacteroidales</taxon>
        <taxon>Rikenellaceae</taxon>
        <taxon>Alistipes</taxon>
    </lineage>
</organism>
<proteinExistence type="predicted"/>
<dbReference type="EMBL" id="MNQH01000003">
    <property type="protein sequence ID" value="OKY95994.1"/>
    <property type="molecule type" value="Genomic_DNA"/>
</dbReference>
<name>A0A1Q6FAU0_9BACT</name>
<evidence type="ECO:0000313" key="3">
    <source>
        <dbReference type="Proteomes" id="UP000187417"/>
    </source>
</evidence>
<evidence type="ECO:0008006" key="4">
    <source>
        <dbReference type="Google" id="ProtNLM"/>
    </source>
</evidence>
<dbReference type="InterPro" id="IPR035198">
    <property type="entry name" value="SU10_MCP"/>
</dbReference>
<sequence length="465" mass="51039">MKNNKFLYGLFAVCACAVSAYLFHELLAWFAPDDLGGVLVAAGSAAATADQTMRGTVLTTKTPKKDGTIEEQDINRPTISKKITKINPSLFPMDTILREIETVPCKSVEYQYYSVRGRGVQSKIKTAYAVSGEASGAKQITVTNAHIFSVDGNVLFPTFEVDNDTKVASPVASGGISLNPLICHIVATDAISQDKITIFPLNAATLPALPADTPLYRLGVAKHENAGMSEDPSQMPYSDSNYCQIHMTTVSEGLYQKLTEKDVQFGLLDMKEQALLDFRMTNEADALFGVKQQIVDPISRKVKYMSDGMLRKIDKRLDMGTESKITNDLIYGWASDIFCGNNGSERRVMFYGKDFGRQIAGASTVVKQLEAGNTEVVFGITFHRIATPDGELLMKPHDLLNEYGYSKAAIVIDPANIYRAERKPLEATELERDKVGLSRSTDVRIDESHTLAVLNPDTHAVITVK</sequence>